<dbReference type="InterPro" id="IPR036508">
    <property type="entry name" value="Chitin-bd_dom_sf"/>
</dbReference>
<evidence type="ECO:0000256" key="6">
    <source>
        <dbReference type="ARBA" id="ARBA00023024"/>
    </source>
</evidence>
<dbReference type="Ensembl" id="ENSSMAT00000018812.2">
    <property type="protein sequence ID" value="ENSSMAP00000018581.2"/>
    <property type="gene ID" value="ENSSMAG00000010783.2"/>
</dbReference>
<accession>A0A8D3AI24</accession>
<dbReference type="PANTHER" id="PTHR11177">
    <property type="entry name" value="CHITINASE"/>
    <property type="match status" value="1"/>
</dbReference>
<dbReference type="Gene3D" id="3.20.20.80">
    <property type="entry name" value="Glycosidases"/>
    <property type="match status" value="2"/>
</dbReference>
<dbReference type="PANTHER" id="PTHR11177:SF379">
    <property type="entry name" value="CHITINASE"/>
    <property type="match status" value="1"/>
</dbReference>
<dbReference type="InterPro" id="IPR011583">
    <property type="entry name" value="Chitinase_II/V-like_cat"/>
</dbReference>
<keyword evidence="4" id="KW-0147">Chitin-binding</keyword>
<sequence length="490" mass="53468">MQSVKYCSIFHVPASSSRLVCYYNSLAENRAEDGKFTISDIDPNKCTHLVYAFSDINVNELVPKSTADQQRYLLFNGLKFRNPQLKTLLAVGGITFNEQKFSTMVSTQQYRTTFIQSAITLLRFYGFDGLNLDWRFPVTTGSQPDNKQKFTLLCQELKDAFVAEMTNTQRDRLIITASVSAEKEVIDASYEVAQIAALDFINVLTFDFRGPWENATGHHSPLYLGSQDTGDKIYFNTDSAMQHWLDQGAPAQLLNLGLAAYGRAFTLSTAASGVGAPASGTGEEGCYTGEEGFWAVYETCLYTEGATVHLITDQKVPYAITENQWVGFDNKDSLSTKVSYLNANNFGGAFVWSLDLDDFSGKFCNQGNSPFISQLNNLLVQTTPTTTTTTPTTTTTTPTTTTTTPTTTTATPTTTTTTPTTTTTTPTTTTTTPTSTANSGGDNCNGNGQGIFPNPNDSNSFYNCDHGKGTLQYCPLGLVFNTICSCCVYP</sequence>
<feature type="domain" description="Chitin-binding type-2" evidence="10">
    <location>
        <begin position="441"/>
        <end position="490"/>
    </location>
</feature>
<dbReference type="SUPFAM" id="SSF54556">
    <property type="entry name" value="Chitinase insertion domain"/>
    <property type="match status" value="1"/>
</dbReference>
<comment type="similarity">
    <text evidence="2">Belongs to the glycosyl hydrolase 18 family. Chitinase class II subfamily.</text>
</comment>
<evidence type="ECO:0000256" key="9">
    <source>
        <dbReference type="SAM" id="MobiDB-lite"/>
    </source>
</evidence>
<evidence type="ECO:0000256" key="5">
    <source>
        <dbReference type="ARBA" id="ARBA00022729"/>
    </source>
</evidence>
<dbReference type="AlphaFoldDB" id="A0A8D3AI24"/>
<evidence type="ECO:0000256" key="4">
    <source>
        <dbReference type="ARBA" id="ARBA00022669"/>
    </source>
</evidence>
<feature type="region of interest" description="Disordered" evidence="9">
    <location>
        <begin position="384"/>
        <end position="449"/>
    </location>
</feature>
<dbReference type="GO" id="GO:0006032">
    <property type="term" value="P:chitin catabolic process"/>
    <property type="evidence" value="ECO:0007669"/>
    <property type="project" value="UniProtKB-KW"/>
</dbReference>
<dbReference type="Proteomes" id="UP000694558">
    <property type="component" value="Chromosome 11"/>
</dbReference>
<proteinExistence type="inferred from homology"/>
<dbReference type="SUPFAM" id="SSF51445">
    <property type="entry name" value="(Trans)glycosidases"/>
    <property type="match status" value="1"/>
</dbReference>
<dbReference type="PROSITE" id="PS51910">
    <property type="entry name" value="GH18_2"/>
    <property type="match status" value="1"/>
</dbReference>
<keyword evidence="6" id="KW-0146">Chitin degradation</keyword>
<dbReference type="FunFam" id="3.10.50.10:FF:000001">
    <property type="entry name" value="Chitinase 3-like 1"/>
    <property type="match status" value="1"/>
</dbReference>
<name>A0A8D3AI24_SCOMX</name>
<dbReference type="InterPro" id="IPR050314">
    <property type="entry name" value="Glycosyl_Hydrlase_18"/>
</dbReference>
<dbReference type="GO" id="GO:0000272">
    <property type="term" value="P:polysaccharide catabolic process"/>
    <property type="evidence" value="ECO:0007669"/>
    <property type="project" value="UniProtKB-KW"/>
</dbReference>
<keyword evidence="8" id="KW-0119">Carbohydrate metabolism</keyword>
<feature type="domain" description="GH18" evidence="11">
    <location>
        <begin position="17"/>
        <end position="382"/>
    </location>
</feature>
<keyword evidence="8" id="KW-0624">Polysaccharide degradation</keyword>
<dbReference type="InterPro" id="IPR017853">
    <property type="entry name" value="GH"/>
</dbReference>
<dbReference type="GO" id="GO:0005576">
    <property type="term" value="C:extracellular region"/>
    <property type="evidence" value="ECO:0007669"/>
    <property type="project" value="InterPro"/>
</dbReference>
<dbReference type="Pfam" id="PF01607">
    <property type="entry name" value="CBM_14"/>
    <property type="match status" value="1"/>
</dbReference>
<evidence type="ECO:0000313" key="12">
    <source>
        <dbReference type="Ensembl" id="ENSSMAP00000018581.2"/>
    </source>
</evidence>
<evidence type="ECO:0000256" key="2">
    <source>
        <dbReference type="ARBA" id="ARBA00009121"/>
    </source>
</evidence>
<protein>
    <recommendedName>
        <fullName evidence="3">chitinase</fullName>
        <ecNumber evidence="3">3.2.1.14</ecNumber>
    </recommendedName>
</protein>
<reference evidence="12" key="1">
    <citation type="submission" date="2023-05" db="EMBL/GenBank/DDBJ databases">
        <title>High-quality long-read genome of Scophthalmus maximus.</title>
        <authorList>
            <person name="Lien S."/>
            <person name="Martinez P."/>
        </authorList>
    </citation>
    <scope>NUCLEOTIDE SEQUENCE [LARGE SCALE GENOMIC DNA]</scope>
</reference>
<dbReference type="GO" id="GO:0008843">
    <property type="term" value="F:endochitinase activity"/>
    <property type="evidence" value="ECO:0007669"/>
    <property type="project" value="UniProtKB-EC"/>
</dbReference>
<reference evidence="12" key="2">
    <citation type="submission" date="2025-08" db="UniProtKB">
        <authorList>
            <consortium name="Ensembl"/>
        </authorList>
    </citation>
    <scope>IDENTIFICATION</scope>
</reference>
<dbReference type="InterPro" id="IPR001223">
    <property type="entry name" value="Glyco_hydro18_cat"/>
</dbReference>
<evidence type="ECO:0000313" key="13">
    <source>
        <dbReference type="Proteomes" id="UP000694558"/>
    </source>
</evidence>
<feature type="compositionally biased region" description="Polar residues" evidence="9">
    <location>
        <begin position="435"/>
        <end position="446"/>
    </location>
</feature>
<evidence type="ECO:0000256" key="7">
    <source>
        <dbReference type="ARBA" id="ARBA00023157"/>
    </source>
</evidence>
<keyword evidence="5" id="KW-0732">Signal</keyword>
<evidence type="ECO:0000256" key="8">
    <source>
        <dbReference type="ARBA" id="ARBA00023326"/>
    </source>
</evidence>
<organism evidence="12 13">
    <name type="scientific">Scophthalmus maximus</name>
    <name type="common">Turbot</name>
    <name type="synonym">Psetta maxima</name>
    <dbReference type="NCBI Taxonomy" id="52904"/>
    <lineage>
        <taxon>Eukaryota</taxon>
        <taxon>Metazoa</taxon>
        <taxon>Chordata</taxon>
        <taxon>Craniata</taxon>
        <taxon>Vertebrata</taxon>
        <taxon>Euteleostomi</taxon>
        <taxon>Actinopterygii</taxon>
        <taxon>Neopterygii</taxon>
        <taxon>Teleostei</taxon>
        <taxon>Neoteleostei</taxon>
        <taxon>Acanthomorphata</taxon>
        <taxon>Carangaria</taxon>
        <taxon>Pleuronectiformes</taxon>
        <taxon>Pleuronectoidei</taxon>
        <taxon>Scophthalmidae</taxon>
        <taxon>Scophthalmus</taxon>
    </lineage>
</organism>
<dbReference type="Gene3D" id="3.10.50.10">
    <property type="match status" value="1"/>
</dbReference>
<evidence type="ECO:0000256" key="3">
    <source>
        <dbReference type="ARBA" id="ARBA00012729"/>
    </source>
</evidence>
<dbReference type="SMART" id="SM00636">
    <property type="entry name" value="Glyco_18"/>
    <property type="match status" value="1"/>
</dbReference>
<dbReference type="PROSITE" id="PS50940">
    <property type="entry name" value="CHIT_BIND_II"/>
    <property type="match status" value="1"/>
</dbReference>
<feature type="compositionally biased region" description="Low complexity" evidence="9">
    <location>
        <begin position="384"/>
        <end position="434"/>
    </location>
</feature>
<dbReference type="EC" id="3.2.1.14" evidence="3"/>
<dbReference type="InterPro" id="IPR002557">
    <property type="entry name" value="Chitin-bd_dom"/>
</dbReference>
<dbReference type="InterPro" id="IPR029070">
    <property type="entry name" value="Chitinase_insertion_sf"/>
</dbReference>
<dbReference type="GeneTree" id="ENSGT00940000162989"/>
<dbReference type="SMART" id="SM00494">
    <property type="entry name" value="ChtBD2"/>
    <property type="match status" value="1"/>
</dbReference>
<evidence type="ECO:0000256" key="1">
    <source>
        <dbReference type="ARBA" id="ARBA00000822"/>
    </source>
</evidence>
<dbReference type="SUPFAM" id="SSF57625">
    <property type="entry name" value="Invertebrate chitin-binding proteins"/>
    <property type="match status" value="1"/>
</dbReference>
<comment type="catalytic activity">
    <reaction evidence="1">
        <text>Random endo-hydrolysis of N-acetyl-beta-D-glucosaminide (1-&gt;4)-beta-linkages in chitin and chitodextrins.</text>
        <dbReference type="EC" id="3.2.1.14"/>
    </reaction>
</comment>
<evidence type="ECO:0000259" key="10">
    <source>
        <dbReference type="PROSITE" id="PS50940"/>
    </source>
</evidence>
<keyword evidence="7" id="KW-1015">Disulfide bond</keyword>
<evidence type="ECO:0000259" key="11">
    <source>
        <dbReference type="PROSITE" id="PS51910"/>
    </source>
</evidence>
<dbReference type="GO" id="GO:0008061">
    <property type="term" value="F:chitin binding"/>
    <property type="evidence" value="ECO:0007669"/>
    <property type="project" value="UniProtKB-KW"/>
</dbReference>
<dbReference type="Pfam" id="PF00704">
    <property type="entry name" value="Glyco_hydro_18"/>
    <property type="match status" value="1"/>
</dbReference>
<dbReference type="FunFam" id="3.20.20.80:FF:000007">
    <property type="entry name" value="Acidic mammalian chitinase"/>
    <property type="match status" value="1"/>
</dbReference>